<organism evidence="1 2">
    <name type="scientific">Gemmobacter aquatilis</name>
    <dbReference type="NCBI Taxonomy" id="933059"/>
    <lineage>
        <taxon>Bacteria</taxon>
        <taxon>Pseudomonadati</taxon>
        <taxon>Pseudomonadota</taxon>
        <taxon>Alphaproteobacteria</taxon>
        <taxon>Rhodobacterales</taxon>
        <taxon>Paracoccaceae</taxon>
        <taxon>Gemmobacter</taxon>
    </lineage>
</organism>
<reference evidence="1 2" key="1">
    <citation type="submission" date="2016-10" db="EMBL/GenBank/DDBJ databases">
        <authorList>
            <person name="de Groot N.N."/>
        </authorList>
    </citation>
    <scope>NUCLEOTIDE SEQUENCE [LARGE SCALE GENOMIC DNA]</scope>
    <source>
        <strain evidence="1 2">DSM 3857</strain>
    </source>
</reference>
<gene>
    <name evidence="1" type="ORF">SAMN04488103_1261</name>
</gene>
<evidence type="ECO:0000313" key="1">
    <source>
        <dbReference type="EMBL" id="SEO34479.1"/>
    </source>
</evidence>
<sequence>MAAPCDLGAQAVIAFDIGLGFTAQDQCLRRIQWWPANHLAIDQPVQQIQHMGFGGHASRQGHFHCGQHSLFIVVQDLLFDT</sequence>
<keyword evidence="2" id="KW-1185">Reference proteome</keyword>
<evidence type="ECO:0000313" key="2">
    <source>
        <dbReference type="Proteomes" id="UP000198761"/>
    </source>
</evidence>
<protein>
    <submittedName>
        <fullName evidence="1">Uncharacterized protein</fullName>
    </submittedName>
</protein>
<dbReference type="Proteomes" id="UP000198761">
    <property type="component" value="Unassembled WGS sequence"/>
</dbReference>
<proteinExistence type="predicted"/>
<accession>A0A1H8NXV1</accession>
<dbReference type="EMBL" id="FOCE01000026">
    <property type="protein sequence ID" value="SEO34479.1"/>
    <property type="molecule type" value="Genomic_DNA"/>
</dbReference>
<name>A0A1H8NXV1_9RHOB</name>
<dbReference type="AlphaFoldDB" id="A0A1H8NXV1"/>